<dbReference type="AlphaFoldDB" id="A0A1C5AMF0"/>
<dbReference type="STRING" id="121616.GA0070216_119116"/>
<evidence type="ECO:0000313" key="1">
    <source>
        <dbReference type="EMBL" id="SCF46333.1"/>
    </source>
</evidence>
<evidence type="ECO:0000313" key="2">
    <source>
        <dbReference type="Proteomes" id="UP000198797"/>
    </source>
</evidence>
<dbReference type="Proteomes" id="UP000198797">
    <property type="component" value="Unassembled WGS sequence"/>
</dbReference>
<dbReference type="EMBL" id="FMCU01000019">
    <property type="protein sequence ID" value="SCF46333.1"/>
    <property type="molecule type" value="Genomic_DNA"/>
</dbReference>
<protein>
    <submittedName>
        <fullName evidence="1">Uncharacterized protein</fullName>
    </submittedName>
</protein>
<reference evidence="2" key="1">
    <citation type="submission" date="2016-06" db="EMBL/GenBank/DDBJ databases">
        <authorList>
            <person name="Varghese N."/>
            <person name="Submissions Spin"/>
        </authorList>
    </citation>
    <scope>NUCLEOTIDE SEQUENCE [LARGE SCALE GENOMIC DNA]</scope>
    <source>
        <strain evidence="2">DSM 44100</strain>
    </source>
</reference>
<gene>
    <name evidence="1" type="ORF">GA0070216_119116</name>
</gene>
<keyword evidence="2" id="KW-1185">Reference proteome</keyword>
<sequence length="134" mass="14562">MFGMRKKSGDPELDVAVRELAGADTVAFGGVGFAGTLLPVTEAYRRVEEAFARRPRQAREQVDWLLRHGSPAGRAYAAALLEQVDPAAARDAWTILRDEDDEFTTFTGCTMATTTLSGYAADRLAAHRTDGDAR</sequence>
<accession>A0A1C5AMF0</accession>
<proteinExistence type="predicted"/>
<dbReference type="OrthoDB" id="3637000at2"/>
<dbReference type="RefSeq" id="WP_091252202.1">
    <property type="nucleotide sequence ID" value="NZ_FMCU01000019.1"/>
</dbReference>
<organism evidence="1 2">
    <name type="scientific">Micromonospora matsumotoense</name>
    <dbReference type="NCBI Taxonomy" id="121616"/>
    <lineage>
        <taxon>Bacteria</taxon>
        <taxon>Bacillati</taxon>
        <taxon>Actinomycetota</taxon>
        <taxon>Actinomycetes</taxon>
        <taxon>Micromonosporales</taxon>
        <taxon>Micromonosporaceae</taxon>
        <taxon>Micromonospora</taxon>
    </lineage>
</organism>
<name>A0A1C5AMF0_9ACTN</name>